<keyword evidence="1" id="KW-0812">Transmembrane</keyword>
<evidence type="ECO:0000256" key="1">
    <source>
        <dbReference type="SAM" id="Phobius"/>
    </source>
</evidence>
<dbReference type="PROSITE" id="PS00012">
    <property type="entry name" value="PHOSPHOPANTETHEINE"/>
    <property type="match status" value="1"/>
</dbReference>
<evidence type="ECO:0000313" key="2">
    <source>
        <dbReference type="EMBL" id="TBN06489.1"/>
    </source>
</evidence>
<dbReference type="EMBL" id="SIRT01000001">
    <property type="protein sequence ID" value="TBN06489.1"/>
    <property type="molecule type" value="Genomic_DNA"/>
</dbReference>
<protein>
    <submittedName>
        <fullName evidence="2">DUF3667 domain-containing protein</fullName>
    </submittedName>
</protein>
<evidence type="ECO:0000313" key="3">
    <source>
        <dbReference type="Proteomes" id="UP000291142"/>
    </source>
</evidence>
<dbReference type="Pfam" id="PF12412">
    <property type="entry name" value="DUF3667"/>
    <property type="match status" value="1"/>
</dbReference>
<feature type="transmembrane region" description="Helical" evidence="1">
    <location>
        <begin position="79"/>
        <end position="100"/>
    </location>
</feature>
<sequence>MGKHLETCKNCEQQFSDAFNFCPHCGQQAKDDLTVKVLFYNTISNYFSFDARFFKSFFPLLLKPGFIARKFVEGKRLQYLHPAQMYLFVAVVFFFLFSFIQREQVRAIDDSLAAAFEKEKNINLKFNKIQLDSIKSIELIQQAIKDSLNKVEVKKLLEDKQIFTGMSDAKIDSLVNTDDFGKNASRDFGFNTKTIDSLLALGTPKDIIYKAMGMEDDAGAIKKRMYRQALKFYESKRGGNIIQTFYDTIPLAMFFLLPIFALILKAFHFKKGRYAHHLVFSFYYFSFLFTVFSLILAINFIVDLPDWLDFLIMLSTFLYLVIALRCFYVQGWFKSFFKGVITSFVFLSVVTPIAFVLISIFAFLFY</sequence>
<feature type="transmembrane region" description="Helical" evidence="1">
    <location>
        <begin position="307"/>
        <end position="328"/>
    </location>
</feature>
<organism evidence="2 3">
    <name type="scientific">Hyunsoonleella flava</name>
    <dbReference type="NCBI Taxonomy" id="2527939"/>
    <lineage>
        <taxon>Bacteria</taxon>
        <taxon>Pseudomonadati</taxon>
        <taxon>Bacteroidota</taxon>
        <taxon>Flavobacteriia</taxon>
        <taxon>Flavobacteriales</taxon>
        <taxon>Flavobacteriaceae</taxon>
    </lineage>
</organism>
<name>A0A4Q9FGT1_9FLAO</name>
<dbReference type="OrthoDB" id="1143019at2"/>
<keyword evidence="1" id="KW-0472">Membrane</keyword>
<proteinExistence type="predicted"/>
<reference evidence="2 3" key="1">
    <citation type="submission" date="2019-02" db="EMBL/GenBank/DDBJ databases">
        <title>Hyunsoonleella sp., isolated from marine sediment.</title>
        <authorList>
            <person name="Liu B.-T."/>
        </authorList>
    </citation>
    <scope>NUCLEOTIDE SEQUENCE [LARGE SCALE GENOMIC DNA]</scope>
    <source>
        <strain evidence="2 3">T58</strain>
    </source>
</reference>
<dbReference type="InterPro" id="IPR006162">
    <property type="entry name" value="Ppantetheine_attach_site"/>
</dbReference>
<keyword evidence="1" id="KW-1133">Transmembrane helix</keyword>
<comment type="caution">
    <text evidence="2">The sequence shown here is derived from an EMBL/GenBank/DDBJ whole genome shotgun (WGS) entry which is preliminary data.</text>
</comment>
<gene>
    <name evidence="2" type="ORF">EYD45_00990</name>
</gene>
<feature type="transmembrane region" description="Helical" evidence="1">
    <location>
        <begin position="279"/>
        <end position="301"/>
    </location>
</feature>
<dbReference type="Proteomes" id="UP000291142">
    <property type="component" value="Unassembled WGS sequence"/>
</dbReference>
<dbReference type="InterPro" id="IPR022134">
    <property type="entry name" value="DUF3667"/>
</dbReference>
<accession>A0A4Q9FGT1</accession>
<dbReference type="RefSeq" id="WP_130962477.1">
    <property type="nucleotide sequence ID" value="NZ_SIRT01000001.1"/>
</dbReference>
<keyword evidence="3" id="KW-1185">Reference proteome</keyword>
<feature type="transmembrane region" description="Helical" evidence="1">
    <location>
        <begin position="340"/>
        <end position="365"/>
    </location>
</feature>
<dbReference type="AlphaFoldDB" id="A0A4Q9FGT1"/>
<feature type="transmembrane region" description="Helical" evidence="1">
    <location>
        <begin position="249"/>
        <end position="267"/>
    </location>
</feature>